<protein>
    <submittedName>
        <fullName evidence="1">Uncharacterized protein</fullName>
    </submittedName>
</protein>
<dbReference type="RefSeq" id="WP_369169584.1">
    <property type="nucleotide sequence ID" value="NZ_CP163439.1"/>
</dbReference>
<dbReference type="AlphaFoldDB" id="A0AB39PWW7"/>
<dbReference type="EMBL" id="CP163439">
    <property type="protein sequence ID" value="XDQ35011.1"/>
    <property type="molecule type" value="Genomic_DNA"/>
</dbReference>
<reference evidence="1" key="1">
    <citation type="submission" date="2024-07" db="EMBL/GenBank/DDBJ databases">
        <authorList>
            <person name="Yu S.T."/>
        </authorList>
    </citation>
    <scope>NUCLEOTIDE SEQUENCE</scope>
    <source>
        <strain evidence="1">R28</strain>
    </source>
</reference>
<name>A0AB39PWW7_9ACTN</name>
<proteinExistence type="predicted"/>
<accession>A0AB39PWW7</accession>
<evidence type="ECO:0000313" key="1">
    <source>
        <dbReference type="EMBL" id="XDQ35011.1"/>
    </source>
</evidence>
<organism evidence="1">
    <name type="scientific">Streptomyces sp. R28</name>
    <dbReference type="NCBI Taxonomy" id="3238628"/>
    <lineage>
        <taxon>Bacteria</taxon>
        <taxon>Bacillati</taxon>
        <taxon>Actinomycetota</taxon>
        <taxon>Actinomycetes</taxon>
        <taxon>Kitasatosporales</taxon>
        <taxon>Streptomycetaceae</taxon>
        <taxon>Streptomyces</taxon>
    </lineage>
</organism>
<sequence length="93" mass="10015">MEAAGHVAVDLYDGTFLCDFEGDELHLIDLDEYRPGPFTLDVDRLPGRRRGAGLAGTAAQPAVLDRATGTDPGERFGSVRELVRAWRAATSQG</sequence>
<gene>
    <name evidence="1" type="ORF">AB5J49_17625</name>
</gene>